<name>A0ACC3D0D6_9PEZI</name>
<protein>
    <submittedName>
        <fullName evidence="1">Uncharacterized protein</fullName>
    </submittedName>
</protein>
<evidence type="ECO:0000313" key="2">
    <source>
        <dbReference type="Proteomes" id="UP001186974"/>
    </source>
</evidence>
<comment type="caution">
    <text evidence="1">The sequence shown here is derived from an EMBL/GenBank/DDBJ whole genome shotgun (WGS) entry which is preliminary data.</text>
</comment>
<dbReference type="Proteomes" id="UP001186974">
    <property type="component" value="Unassembled WGS sequence"/>
</dbReference>
<feature type="non-terminal residue" evidence="1">
    <location>
        <position position="466"/>
    </location>
</feature>
<accession>A0ACC3D0D6</accession>
<evidence type="ECO:0000313" key="1">
    <source>
        <dbReference type="EMBL" id="KAK3059965.1"/>
    </source>
</evidence>
<dbReference type="EMBL" id="JAWDJW010008961">
    <property type="protein sequence ID" value="KAK3059965.1"/>
    <property type="molecule type" value="Genomic_DNA"/>
</dbReference>
<organism evidence="1 2">
    <name type="scientific">Coniosporium uncinatum</name>
    <dbReference type="NCBI Taxonomy" id="93489"/>
    <lineage>
        <taxon>Eukaryota</taxon>
        <taxon>Fungi</taxon>
        <taxon>Dikarya</taxon>
        <taxon>Ascomycota</taxon>
        <taxon>Pezizomycotina</taxon>
        <taxon>Dothideomycetes</taxon>
        <taxon>Dothideomycetes incertae sedis</taxon>
        <taxon>Coniosporium</taxon>
    </lineage>
</organism>
<gene>
    <name evidence="1" type="ORF">LTS18_009641</name>
</gene>
<sequence length="466" mass="51778">MGEHTRLTDLPLDILYLVFPYLDAKSFVSLCRTCKAFYHPDIRLEHSYWSHVARSTFRVPNHPVVQADGQRWQALYKRLLTQSRVFTWGSNGHGCLGHSYELPPLQPPHAPRLGPMRGPRHGPPGLINRRGAAATTKNRSVPTEVEIARELGIIADLQCGGWSTTILNDKGVLYSCGQFDGERTWVSNPELGPLRFPPGYPQPKERYDPYVATRQFSSGRSHVLAVTDSGTIWSWHDVTKPAMHIKFLHIDIMEQPKLPSSSTRGYVKKVVAGWNKSSAYISGTGIVLWDIVRSPPRNLELDTMLVAESVVVPKSSYQRPSGAAREPNDEARVLGEEIGEITSFIVLEAYVVFTTHIHKAFCAKIDWNPHLPSISLPIELSSLHSPTPSDPTPSATDVQGSFRSFAIFLSTGAVITAKQEYLDSCYAQATTALDASSTDLFPTPQRIPSLQNNGVIQLAFGDYHFH</sequence>
<proteinExistence type="predicted"/>
<reference evidence="1" key="1">
    <citation type="submission" date="2024-09" db="EMBL/GenBank/DDBJ databases">
        <title>Black Yeasts Isolated from many extreme environments.</title>
        <authorList>
            <person name="Coleine C."/>
            <person name="Stajich J.E."/>
            <person name="Selbmann L."/>
        </authorList>
    </citation>
    <scope>NUCLEOTIDE SEQUENCE</scope>
    <source>
        <strain evidence="1">CCFEE 5737</strain>
    </source>
</reference>
<keyword evidence="2" id="KW-1185">Reference proteome</keyword>